<dbReference type="GeneTree" id="ENSGT00390000002693"/>
<keyword evidence="6" id="KW-0256">Endoplasmic reticulum</keyword>
<evidence type="ECO:0000256" key="5">
    <source>
        <dbReference type="ARBA" id="ARBA00022703"/>
    </source>
</evidence>
<keyword evidence="5" id="KW-0053">Apoptosis</keyword>
<accession>A0A803YLS1</accession>
<reference evidence="11" key="3">
    <citation type="submission" date="2025-09" db="UniProtKB">
        <authorList>
            <consortium name="Ensembl"/>
        </authorList>
    </citation>
    <scope>IDENTIFICATION</scope>
</reference>
<evidence type="ECO:0000256" key="2">
    <source>
        <dbReference type="ARBA" id="ARBA00007984"/>
    </source>
</evidence>
<evidence type="ECO:0000256" key="3">
    <source>
        <dbReference type="ARBA" id="ARBA00011720"/>
    </source>
</evidence>
<comment type="subcellular location">
    <subcellularLocation>
        <location evidence="1">Endoplasmic reticulum membrane</location>
        <topology evidence="1">Multi-pass membrane protein</topology>
    </subcellularLocation>
</comment>
<keyword evidence="12" id="KW-1185">Reference proteome</keyword>
<evidence type="ECO:0000256" key="10">
    <source>
        <dbReference type="ARBA" id="ARBA00024938"/>
    </source>
</evidence>
<comment type="subunit">
    <text evidence="3">Constitutively interacts with CASP4; required for the localization of procaspase 4 to the ER.</text>
</comment>
<reference evidence="11 12" key="1">
    <citation type="journal article" date="2010" name="PLoS Biol.">
        <title>Multi-platform next-generation sequencing of the domestic turkey (Meleagris gallopavo): genome assembly and analysis.</title>
        <authorList>
            <person name="Dalloul R.A."/>
            <person name="Long J.A."/>
            <person name="Zimin A.V."/>
            <person name="Aslam L."/>
            <person name="Beal K."/>
            <person name="Blomberg L.A."/>
            <person name="Bouffard P."/>
            <person name="Burt D.W."/>
            <person name="Crasta O."/>
            <person name="Crooijmans R.P."/>
            <person name="Cooper K."/>
            <person name="Coulombe R.A."/>
            <person name="De S."/>
            <person name="Delany M.E."/>
            <person name="Dodgson J.B."/>
            <person name="Dong J.J."/>
            <person name="Evans C."/>
            <person name="Frederickson K.M."/>
            <person name="Flicek P."/>
            <person name="Florea L."/>
            <person name="Folkerts O."/>
            <person name="Groenen M.A."/>
            <person name="Harkins T.T."/>
            <person name="Herrero J."/>
            <person name="Hoffmann S."/>
            <person name="Megens H.J."/>
            <person name="Jiang A."/>
            <person name="de Jong P."/>
            <person name="Kaiser P."/>
            <person name="Kim H."/>
            <person name="Kim K.W."/>
            <person name="Kim S."/>
            <person name="Langenberger D."/>
            <person name="Lee M.K."/>
            <person name="Lee T."/>
            <person name="Mane S."/>
            <person name="Marcais G."/>
            <person name="Marz M."/>
            <person name="McElroy A.P."/>
            <person name="Modise T."/>
            <person name="Nefedov M."/>
            <person name="Notredame C."/>
            <person name="Paton I.R."/>
            <person name="Payne W.S."/>
            <person name="Pertea G."/>
            <person name="Prickett D."/>
            <person name="Puiu D."/>
            <person name="Qioa D."/>
            <person name="Raineri E."/>
            <person name="Ruffier M."/>
            <person name="Salzberg S.L."/>
            <person name="Schatz M.C."/>
            <person name="Scheuring C."/>
            <person name="Schmidt C.J."/>
            <person name="Schroeder S."/>
            <person name="Searle S.M."/>
            <person name="Smith E.J."/>
            <person name="Smith J."/>
            <person name="Sonstegard T.S."/>
            <person name="Stadler P.F."/>
            <person name="Tafer H."/>
            <person name="Tu Z.J."/>
            <person name="Van Tassell C.P."/>
            <person name="Vilella A.J."/>
            <person name="Williams K.P."/>
            <person name="Yorke J.A."/>
            <person name="Zhang L."/>
            <person name="Zhang H.B."/>
            <person name="Zhang X."/>
            <person name="Zhang Y."/>
            <person name="Reed K.M."/>
        </authorList>
    </citation>
    <scope>NUCLEOTIDE SEQUENCE [LARGE SCALE GENOMIC DNA]</scope>
</reference>
<comment type="function">
    <text evidence="10">Critical mediator, in cooperation with CASP4, of endoplasmic reticulum-stress induced apoptosis. Required or the activation of CASP4 following endoplasmic reticulum stress.</text>
</comment>
<evidence type="ECO:0000256" key="7">
    <source>
        <dbReference type="ARBA" id="ARBA00022989"/>
    </source>
</evidence>
<keyword evidence="7" id="KW-1133">Transmembrane helix</keyword>
<dbReference type="AlphaFoldDB" id="A0A803YLS1"/>
<dbReference type="GO" id="GO:0006915">
    <property type="term" value="P:apoptotic process"/>
    <property type="evidence" value="ECO:0007669"/>
    <property type="project" value="UniProtKB-KW"/>
</dbReference>
<keyword evidence="8" id="KW-0472">Membrane</keyword>
<name>A0A803YLS1_MELGA</name>
<dbReference type="PANTHER" id="PTHR13448">
    <property type="entry name" value="TRANSMEMBRANE PROTEIN 214"/>
    <property type="match status" value="1"/>
</dbReference>
<protein>
    <submittedName>
        <fullName evidence="11">Transmembrane protein 214</fullName>
    </submittedName>
</protein>
<evidence type="ECO:0000256" key="8">
    <source>
        <dbReference type="ARBA" id="ARBA00023136"/>
    </source>
</evidence>
<sequence>KAELCHRIIEWPGLKTTTVITQFQPPAMCRVTNQQTRLPRATSSLALNFNVADLQKELEKSQSMFPENPSVWVKDLAGCLNYKLQAPKSDPALSQHTHDYPYCLVSKELKNAIRSLLGKSSGVLELFFDHLIYTMLQELDKTPGESLHGYRICIQAVLLERPKIATANLGKYLELLRSHQNRPAKCLTILWALGQAGFTDLAEGLRVWLGVMLPVLGIKALSPYAVSYLDRLLTMHPNLTKGFGMIGPKDFFPLLDFAFMPNNSLSPSLQEQLRRLYPRLKVLALGARPETTLHTYFPSFLSRATPSCPPAMRKELLTSMSQCLSVDPLSFSVWRQLYTKHLSQSSLLLNHLLESWDNGSKKARQALQETVRSFKVTNEELVAKGPGSQQDVAACDTACKLLLQKMKGRGFPWSRLLLILLVFAAGFLIHDIQTHGSLQASDLFSPRSSSPGSPKLFCTSLSACGSCCSSCCGAACCRCWSTWLLRCSRDGSTAWTPASERRRLVPYVVPCCCSAPGLSTMGLWGHSWILASAVGLRGMGGCCPWLRCFHAWNHSPLFGSGEVSWDCVREHLSSFTYSSWIYLQNTTLALKNWALAMISGH</sequence>
<dbReference type="OrthoDB" id="10022292at2759"/>
<dbReference type="InterPro" id="IPR019308">
    <property type="entry name" value="TMEM214"/>
</dbReference>
<proteinExistence type="inferred from homology"/>
<evidence type="ECO:0000256" key="9">
    <source>
        <dbReference type="ARBA" id="ARBA00023180"/>
    </source>
</evidence>
<gene>
    <name evidence="11" type="primary">TMEM214</name>
</gene>
<evidence type="ECO:0000256" key="1">
    <source>
        <dbReference type="ARBA" id="ARBA00004477"/>
    </source>
</evidence>
<dbReference type="PANTHER" id="PTHR13448:SF0">
    <property type="entry name" value="TRANSMEMBRANE PROTEIN 214"/>
    <property type="match status" value="1"/>
</dbReference>
<keyword evidence="4" id="KW-0812">Transmembrane</keyword>
<dbReference type="GO" id="GO:0005789">
    <property type="term" value="C:endoplasmic reticulum membrane"/>
    <property type="evidence" value="ECO:0007669"/>
    <property type="project" value="UniProtKB-SubCell"/>
</dbReference>
<comment type="similarity">
    <text evidence="2">Belongs to the TMEM214 family.</text>
</comment>
<dbReference type="Bgee" id="ENSMGAG00000014954">
    <property type="expression patterns" value="Expressed in pancreas and 17 other cell types or tissues"/>
</dbReference>
<evidence type="ECO:0000256" key="4">
    <source>
        <dbReference type="ARBA" id="ARBA00022692"/>
    </source>
</evidence>
<evidence type="ECO:0000313" key="11">
    <source>
        <dbReference type="Ensembl" id="ENSMGAP00000032719.1"/>
    </source>
</evidence>
<dbReference type="GO" id="GO:0005794">
    <property type="term" value="C:Golgi apparatus"/>
    <property type="evidence" value="ECO:0007669"/>
    <property type="project" value="TreeGrafter"/>
</dbReference>
<reference evidence="11" key="2">
    <citation type="submission" date="2025-08" db="UniProtKB">
        <authorList>
            <consortium name="Ensembl"/>
        </authorList>
    </citation>
    <scope>IDENTIFICATION</scope>
</reference>
<organism evidence="11 12">
    <name type="scientific">Meleagris gallopavo</name>
    <name type="common">Wild turkey</name>
    <dbReference type="NCBI Taxonomy" id="9103"/>
    <lineage>
        <taxon>Eukaryota</taxon>
        <taxon>Metazoa</taxon>
        <taxon>Chordata</taxon>
        <taxon>Craniata</taxon>
        <taxon>Vertebrata</taxon>
        <taxon>Euteleostomi</taxon>
        <taxon>Archelosauria</taxon>
        <taxon>Archosauria</taxon>
        <taxon>Dinosauria</taxon>
        <taxon>Saurischia</taxon>
        <taxon>Theropoda</taxon>
        <taxon>Coelurosauria</taxon>
        <taxon>Aves</taxon>
        <taxon>Neognathae</taxon>
        <taxon>Galloanserae</taxon>
        <taxon>Galliformes</taxon>
        <taxon>Phasianidae</taxon>
        <taxon>Meleagridinae</taxon>
        <taxon>Meleagris</taxon>
    </lineage>
</organism>
<evidence type="ECO:0000313" key="12">
    <source>
        <dbReference type="Proteomes" id="UP000001645"/>
    </source>
</evidence>
<evidence type="ECO:0000256" key="6">
    <source>
        <dbReference type="ARBA" id="ARBA00022824"/>
    </source>
</evidence>
<dbReference type="Pfam" id="PF10151">
    <property type="entry name" value="TMEM214"/>
    <property type="match status" value="1"/>
</dbReference>
<dbReference type="Ensembl" id="ENSMGAT00000028725.1">
    <property type="protein sequence ID" value="ENSMGAP00000032719.1"/>
    <property type="gene ID" value="ENSMGAG00000014954.3"/>
</dbReference>
<keyword evidence="9" id="KW-0325">Glycoprotein</keyword>
<dbReference type="Proteomes" id="UP000001645">
    <property type="component" value="Chromosome 2"/>
</dbReference>